<dbReference type="Proteomes" id="UP000001307">
    <property type="component" value="Unassembled WGS sequence"/>
</dbReference>
<protein>
    <submittedName>
        <fullName evidence="2">Uncharacterized protein</fullName>
    </submittedName>
</protein>
<dbReference type="EMBL" id="FN653053">
    <property type="protein sequence ID" value="CBY10168.1"/>
    <property type="molecule type" value="Genomic_DNA"/>
</dbReference>
<gene>
    <name evidence="2" type="ORF">GSOID_T00011101001</name>
</gene>
<proteinExistence type="predicted"/>
<evidence type="ECO:0000313" key="2">
    <source>
        <dbReference type="EMBL" id="CBY10168.1"/>
    </source>
</evidence>
<name>E4XI47_OIKDI</name>
<sequence>MKLIISGLARYTARARRHSQKAVGEGHTINLHAIKDNEVATSMTILIYNEGQDSAFRQILQKLEYKVPEMGLIRIEKEEKARKALCEAKLAKKNEILNKRRQSQKQFAQLGSYASQAQRDIDNARQSFIVEREKNDDDLPDFNELEGPPDESEDEEIEAEVED</sequence>
<dbReference type="OrthoDB" id="10645430at2759"/>
<evidence type="ECO:0000313" key="3">
    <source>
        <dbReference type="Proteomes" id="UP000001307"/>
    </source>
</evidence>
<accession>E4XI47</accession>
<feature type="region of interest" description="Disordered" evidence="1">
    <location>
        <begin position="124"/>
        <end position="163"/>
    </location>
</feature>
<reference evidence="2" key="1">
    <citation type="journal article" date="2010" name="Science">
        <title>Plasticity of animal genome architecture unmasked by rapid evolution of a pelagic tunicate.</title>
        <authorList>
            <person name="Denoeud F."/>
            <person name="Henriet S."/>
            <person name="Mungpakdee S."/>
            <person name="Aury J.M."/>
            <person name="Da Silva C."/>
            <person name="Brinkmann H."/>
            <person name="Mikhaleva J."/>
            <person name="Olsen L.C."/>
            <person name="Jubin C."/>
            <person name="Canestro C."/>
            <person name="Bouquet J.M."/>
            <person name="Danks G."/>
            <person name="Poulain J."/>
            <person name="Campsteijn C."/>
            <person name="Adamski M."/>
            <person name="Cross I."/>
            <person name="Yadetie F."/>
            <person name="Muffato M."/>
            <person name="Louis A."/>
            <person name="Butcher S."/>
            <person name="Tsagkogeorga G."/>
            <person name="Konrad A."/>
            <person name="Singh S."/>
            <person name="Jensen M.F."/>
            <person name="Cong E.H."/>
            <person name="Eikeseth-Otteraa H."/>
            <person name="Noel B."/>
            <person name="Anthouard V."/>
            <person name="Porcel B.M."/>
            <person name="Kachouri-Lafond R."/>
            <person name="Nishino A."/>
            <person name="Ugolini M."/>
            <person name="Chourrout P."/>
            <person name="Nishida H."/>
            <person name="Aasland R."/>
            <person name="Huzurbazar S."/>
            <person name="Westhof E."/>
            <person name="Delsuc F."/>
            <person name="Lehrach H."/>
            <person name="Reinhardt R."/>
            <person name="Weissenbach J."/>
            <person name="Roy S.W."/>
            <person name="Artiguenave F."/>
            <person name="Postlethwait J.H."/>
            <person name="Manak J.R."/>
            <person name="Thompson E.M."/>
            <person name="Jaillon O."/>
            <person name="Du Pasquier L."/>
            <person name="Boudinot P."/>
            <person name="Liberles D.A."/>
            <person name="Volff J.N."/>
            <person name="Philippe H."/>
            <person name="Lenhard B."/>
            <person name="Roest Crollius H."/>
            <person name="Wincker P."/>
            <person name="Chourrout D."/>
        </authorList>
    </citation>
    <scope>NUCLEOTIDE SEQUENCE [LARGE SCALE GENOMIC DNA]</scope>
</reference>
<evidence type="ECO:0000256" key="1">
    <source>
        <dbReference type="SAM" id="MobiDB-lite"/>
    </source>
</evidence>
<dbReference type="InParanoid" id="E4XI47"/>
<dbReference type="AlphaFoldDB" id="E4XI47"/>
<organism evidence="2">
    <name type="scientific">Oikopleura dioica</name>
    <name type="common">Tunicate</name>
    <dbReference type="NCBI Taxonomy" id="34765"/>
    <lineage>
        <taxon>Eukaryota</taxon>
        <taxon>Metazoa</taxon>
        <taxon>Chordata</taxon>
        <taxon>Tunicata</taxon>
        <taxon>Appendicularia</taxon>
        <taxon>Copelata</taxon>
        <taxon>Oikopleuridae</taxon>
        <taxon>Oikopleura</taxon>
    </lineage>
</organism>
<feature type="compositionally biased region" description="Acidic residues" evidence="1">
    <location>
        <begin position="138"/>
        <end position="163"/>
    </location>
</feature>
<keyword evidence="3" id="KW-1185">Reference proteome</keyword>